<dbReference type="InterPro" id="IPR035906">
    <property type="entry name" value="MetI-like_sf"/>
</dbReference>
<keyword evidence="2" id="KW-0813">Transport</keyword>
<dbReference type="PANTHER" id="PTHR30193:SF37">
    <property type="entry name" value="INNER MEMBRANE ABC TRANSPORTER PERMEASE PROTEIN YCJO"/>
    <property type="match status" value="1"/>
</dbReference>
<dbReference type="PROSITE" id="PS50928">
    <property type="entry name" value="ABC_TM1"/>
    <property type="match status" value="1"/>
</dbReference>
<dbReference type="Gene3D" id="1.10.3720.10">
    <property type="entry name" value="MetI-like"/>
    <property type="match status" value="1"/>
</dbReference>
<reference evidence="9" key="1">
    <citation type="submission" date="2019-08" db="EMBL/GenBank/DDBJ databases">
        <authorList>
            <person name="Kucharzyk K."/>
            <person name="Murdoch R.W."/>
            <person name="Higgins S."/>
            <person name="Loffler F."/>
        </authorList>
    </citation>
    <scope>NUCLEOTIDE SEQUENCE</scope>
</reference>
<dbReference type="PANTHER" id="PTHR30193">
    <property type="entry name" value="ABC TRANSPORTER PERMEASE PROTEIN"/>
    <property type="match status" value="1"/>
</dbReference>
<dbReference type="SUPFAM" id="SSF161098">
    <property type="entry name" value="MetI-like"/>
    <property type="match status" value="1"/>
</dbReference>
<sequence>MGTALLGVAMVDIWHYWGFLTVIFLAALRQTPLDQLESAQLDGANGWKLFFNIYLPNILPTVSLMIVLIVIYSFMTYDYIYLLTQGGPAHSTEVLSTYAYSLAFSAFKFGKAAAVSLSMGLIGSVAAYFYTWLSRKEAIE</sequence>
<dbReference type="EMBL" id="VSSQ01071564">
    <property type="protein sequence ID" value="MPN23148.1"/>
    <property type="molecule type" value="Genomic_DNA"/>
</dbReference>
<comment type="caution">
    <text evidence="9">The sequence shown here is derived from an EMBL/GenBank/DDBJ whole genome shotgun (WGS) entry which is preliminary data.</text>
</comment>
<organism evidence="9">
    <name type="scientific">bioreactor metagenome</name>
    <dbReference type="NCBI Taxonomy" id="1076179"/>
    <lineage>
        <taxon>unclassified sequences</taxon>
        <taxon>metagenomes</taxon>
        <taxon>ecological metagenomes</taxon>
    </lineage>
</organism>
<feature type="transmembrane region" description="Helical" evidence="7">
    <location>
        <begin position="6"/>
        <end position="28"/>
    </location>
</feature>
<name>A0A645G8C7_9ZZZZ</name>
<evidence type="ECO:0000256" key="4">
    <source>
        <dbReference type="ARBA" id="ARBA00022692"/>
    </source>
</evidence>
<keyword evidence="3" id="KW-1003">Cell membrane</keyword>
<evidence type="ECO:0000256" key="3">
    <source>
        <dbReference type="ARBA" id="ARBA00022475"/>
    </source>
</evidence>
<evidence type="ECO:0000256" key="1">
    <source>
        <dbReference type="ARBA" id="ARBA00004651"/>
    </source>
</evidence>
<feature type="domain" description="ABC transmembrane type-1" evidence="8">
    <location>
        <begin position="1"/>
        <end position="130"/>
    </location>
</feature>
<feature type="transmembrane region" description="Helical" evidence="7">
    <location>
        <begin position="49"/>
        <end position="75"/>
    </location>
</feature>
<dbReference type="GO" id="GO:0005886">
    <property type="term" value="C:plasma membrane"/>
    <property type="evidence" value="ECO:0007669"/>
    <property type="project" value="UniProtKB-SubCell"/>
</dbReference>
<dbReference type="GO" id="GO:0055085">
    <property type="term" value="P:transmembrane transport"/>
    <property type="evidence" value="ECO:0007669"/>
    <property type="project" value="InterPro"/>
</dbReference>
<protein>
    <submittedName>
        <fullName evidence="9">Inner membrane ABC transporter permease protein YcjO</fullName>
    </submittedName>
</protein>
<proteinExistence type="predicted"/>
<evidence type="ECO:0000259" key="8">
    <source>
        <dbReference type="PROSITE" id="PS50928"/>
    </source>
</evidence>
<gene>
    <name evidence="9" type="primary">ycjO_13</name>
    <name evidence="9" type="ORF">SDC9_170535</name>
</gene>
<evidence type="ECO:0000256" key="7">
    <source>
        <dbReference type="SAM" id="Phobius"/>
    </source>
</evidence>
<keyword evidence="4 7" id="KW-0812">Transmembrane</keyword>
<evidence type="ECO:0000256" key="6">
    <source>
        <dbReference type="ARBA" id="ARBA00023136"/>
    </source>
</evidence>
<evidence type="ECO:0000256" key="5">
    <source>
        <dbReference type="ARBA" id="ARBA00022989"/>
    </source>
</evidence>
<comment type="subcellular location">
    <subcellularLocation>
        <location evidence="1">Cell membrane</location>
        <topology evidence="1">Multi-pass membrane protein</topology>
    </subcellularLocation>
</comment>
<accession>A0A645G8C7</accession>
<dbReference type="Pfam" id="PF00528">
    <property type="entry name" value="BPD_transp_1"/>
    <property type="match status" value="1"/>
</dbReference>
<dbReference type="AlphaFoldDB" id="A0A645G8C7"/>
<dbReference type="InterPro" id="IPR051393">
    <property type="entry name" value="ABC_transporter_permease"/>
</dbReference>
<keyword evidence="6 7" id="KW-0472">Membrane</keyword>
<keyword evidence="5 7" id="KW-1133">Transmembrane helix</keyword>
<dbReference type="InterPro" id="IPR000515">
    <property type="entry name" value="MetI-like"/>
</dbReference>
<feature type="transmembrane region" description="Helical" evidence="7">
    <location>
        <begin position="112"/>
        <end position="133"/>
    </location>
</feature>
<evidence type="ECO:0000256" key="2">
    <source>
        <dbReference type="ARBA" id="ARBA00022448"/>
    </source>
</evidence>
<dbReference type="CDD" id="cd06261">
    <property type="entry name" value="TM_PBP2"/>
    <property type="match status" value="1"/>
</dbReference>
<evidence type="ECO:0000313" key="9">
    <source>
        <dbReference type="EMBL" id="MPN23148.1"/>
    </source>
</evidence>